<proteinExistence type="predicted"/>
<name>A0A0C3ERN6_PILCF</name>
<gene>
    <name evidence="1" type="ORF">PILCRDRAFT_682592</name>
</gene>
<dbReference type="InParanoid" id="A0A0C3ERN6"/>
<sequence>MPTSLSDLGFWYRKFEDNPHAPNFLQIGRNQVVSISPSPLYTYLRRTKRRRSEQR</sequence>
<reference evidence="2" key="2">
    <citation type="submission" date="2015-01" db="EMBL/GenBank/DDBJ databases">
        <title>Evolutionary Origins and Diversification of the Mycorrhizal Mutualists.</title>
        <authorList>
            <consortium name="DOE Joint Genome Institute"/>
            <consortium name="Mycorrhizal Genomics Consortium"/>
            <person name="Kohler A."/>
            <person name="Kuo A."/>
            <person name="Nagy L.G."/>
            <person name="Floudas D."/>
            <person name="Copeland A."/>
            <person name="Barry K.W."/>
            <person name="Cichocki N."/>
            <person name="Veneault-Fourrey C."/>
            <person name="LaButti K."/>
            <person name="Lindquist E.A."/>
            <person name="Lipzen A."/>
            <person name="Lundell T."/>
            <person name="Morin E."/>
            <person name="Murat C."/>
            <person name="Riley R."/>
            <person name="Ohm R."/>
            <person name="Sun H."/>
            <person name="Tunlid A."/>
            <person name="Henrissat B."/>
            <person name="Grigoriev I.V."/>
            <person name="Hibbett D.S."/>
            <person name="Martin F."/>
        </authorList>
    </citation>
    <scope>NUCLEOTIDE SEQUENCE [LARGE SCALE GENOMIC DNA]</scope>
    <source>
        <strain evidence="2">F 1598</strain>
    </source>
</reference>
<dbReference type="AlphaFoldDB" id="A0A0C3ERN6"/>
<protein>
    <submittedName>
        <fullName evidence="1">Uncharacterized protein</fullName>
    </submittedName>
</protein>
<keyword evidence="2" id="KW-1185">Reference proteome</keyword>
<accession>A0A0C3ERN6</accession>
<dbReference type="Proteomes" id="UP000054166">
    <property type="component" value="Unassembled WGS sequence"/>
</dbReference>
<organism evidence="1 2">
    <name type="scientific">Piloderma croceum (strain F 1598)</name>
    <dbReference type="NCBI Taxonomy" id="765440"/>
    <lineage>
        <taxon>Eukaryota</taxon>
        <taxon>Fungi</taxon>
        <taxon>Dikarya</taxon>
        <taxon>Basidiomycota</taxon>
        <taxon>Agaricomycotina</taxon>
        <taxon>Agaricomycetes</taxon>
        <taxon>Agaricomycetidae</taxon>
        <taxon>Atheliales</taxon>
        <taxon>Atheliaceae</taxon>
        <taxon>Piloderma</taxon>
    </lineage>
</organism>
<evidence type="ECO:0000313" key="2">
    <source>
        <dbReference type="Proteomes" id="UP000054166"/>
    </source>
</evidence>
<reference evidence="1 2" key="1">
    <citation type="submission" date="2014-04" db="EMBL/GenBank/DDBJ databases">
        <authorList>
            <consortium name="DOE Joint Genome Institute"/>
            <person name="Kuo A."/>
            <person name="Tarkka M."/>
            <person name="Buscot F."/>
            <person name="Kohler A."/>
            <person name="Nagy L.G."/>
            <person name="Floudas D."/>
            <person name="Copeland A."/>
            <person name="Barry K.W."/>
            <person name="Cichocki N."/>
            <person name="Veneault-Fourrey C."/>
            <person name="LaButti K."/>
            <person name="Lindquist E.A."/>
            <person name="Lipzen A."/>
            <person name="Lundell T."/>
            <person name="Morin E."/>
            <person name="Murat C."/>
            <person name="Sun H."/>
            <person name="Tunlid A."/>
            <person name="Henrissat B."/>
            <person name="Grigoriev I.V."/>
            <person name="Hibbett D.S."/>
            <person name="Martin F."/>
            <person name="Nordberg H.P."/>
            <person name="Cantor M.N."/>
            <person name="Hua S.X."/>
        </authorList>
    </citation>
    <scope>NUCLEOTIDE SEQUENCE [LARGE SCALE GENOMIC DNA]</scope>
    <source>
        <strain evidence="1 2">F 1598</strain>
    </source>
</reference>
<dbReference type="EMBL" id="KN833049">
    <property type="protein sequence ID" value="KIM75225.1"/>
    <property type="molecule type" value="Genomic_DNA"/>
</dbReference>
<evidence type="ECO:0000313" key="1">
    <source>
        <dbReference type="EMBL" id="KIM75225.1"/>
    </source>
</evidence>
<dbReference type="HOGENOM" id="CLU_3033221_0_0_1"/>